<accession>A0A368LHQ3</accession>
<dbReference type="InterPro" id="IPR009797">
    <property type="entry name" value="DUF1367"/>
</dbReference>
<organism evidence="1 2">
    <name type="scientific">Vibrio casei</name>
    <dbReference type="NCBI Taxonomy" id="673372"/>
    <lineage>
        <taxon>Bacteria</taxon>
        <taxon>Pseudomonadati</taxon>
        <taxon>Pseudomonadota</taxon>
        <taxon>Gammaproteobacteria</taxon>
        <taxon>Vibrionales</taxon>
        <taxon>Vibrionaceae</taxon>
        <taxon>Vibrio</taxon>
    </lineage>
</organism>
<evidence type="ECO:0000313" key="1">
    <source>
        <dbReference type="EMBL" id="RCS70156.1"/>
    </source>
</evidence>
<dbReference type="RefSeq" id="WP_086959678.1">
    <property type="nucleotide sequence ID" value="NZ_FUKS01000013.1"/>
</dbReference>
<reference evidence="1 2" key="1">
    <citation type="journal article" date="2017" name="Elife">
        <title>Extensive horizontal gene transfer in cheese-associated bacteria.</title>
        <authorList>
            <person name="Bonham K.S."/>
            <person name="Wolfe B.E."/>
            <person name="Dutton R.J."/>
        </authorList>
    </citation>
    <scope>NUCLEOTIDE SEQUENCE [LARGE SCALE GENOMIC DNA]</scope>
    <source>
        <strain evidence="1 2">JB196</strain>
    </source>
</reference>
<dbReference type="Pfam" id="PF07105">
    <property type="entry name" value="DUF1367"/>
    <property type="match status" value="2"/>
</dbReference>
<comment type="caution">
    <text evidence="1">The sequence shown here is derived from an EMBL/GenBank/DDBJ whole genome shotgun (WGS) entry which is preliminary data.</text>
</comment>
<dbReference type="EMBL" id="QPGL01000002">
    <property type="protein sequence ID" value="RCS70156.1"/>
    <property type="molecule type" value="Genomic_DNA"/>
</dbReference>
<dbReference type="AlphaFoldDB" id="A0A368LHQ3"/>
<protein>
    <submittedName>
        <fullName evidence="1">DUF1367 family protein</fullName>
    </submittedName>
</protein>
<evidence type="ECO:0000313" key="2">
    <source>
        <dbReference type="Proteomes" id="UP000252479"/>
    </source>
</evidence>
<sequence length="153" mass="17809">MAALKLTKTVGGIIPLCDEDLQVIKKMKIGTVIECDFKQKRNSKFHRKFFALLQLGYEYWEPKPQNWKGFEAVKNFDVFREQVTILAGFRDVTFNLDGSVKVKAKSISFASMDDIEFEKVYRKVLDVIWNKVTNTVFEDKAHFDRAVNQLLSY</sequence>
<dbReference type="GeneID" id="303189618"/>
<dbReference type="Proteomes" id="UP000252479">
    <property type="component" value="Unassembled WGS sequence"/>
</dbReference>
<keyword evidence="2" id="KW-1185">Reference proteome</keyword>
<gene>
    <name evidence="1" type="ORF">CIK83_11870</name>
</gene>
<name>A0A368LHQ3_9VIBR</name>
<proteinExistence type="predicted"/>